<organism evidence="4 5">
    <name type="scientific">Chryseobacterium soldanellicola</name>
    <dbReference type="NCBI Taxonomy" id="311333"/>
    <lineage>
        <taxon>Bacteria</taxon>
        <taxon>Pseudomonadati</taxon>
        <taxon>Bacteroidota</taxon>
        <taxon>Flavobacteriia</taxon>
        <taxon>Flavobacteriales</taxon>
        <taxon>Weeksellaceae</taxon>
        <taxon>Chryseobacterium group</taxon>
        <taxon>Chryseobacterium</taxon>
    </lineage>
</organism>
<dbReference type="InterPro" id="IPR029058">
    <property type="entry name" value="AB_hydrolase_fold"/>
</dbReference>
<dbReference type="SUPFAM" id="SSF53474">
    <property type="entry name" value="alpha/beta-Hydrolases"/>
    <property type="match status" value="1"/>
</dbReference>
<comment type="similarity">
    <text evidence="1">Belongs to the 'GDXG' lipolytic enzyme family.</text>
</comment>
<sequence>MINLTEGRKGFETISNYSISEKVTLENIIIADVPCAWVIPDEIVGNDIVIYIHGGAFIYGSINSHAPMVSYIASQLKKKVLMIDYRLAPEYPFPAGIDDCVAVINFLHKNNSNFSFGIIADSAGGNIAMSTNLQLNETNGPKPMYTVVISPWVDLECKNPSYERNQLTDTILAKEYLIEATKLYAPDQDLSAPFLSPVHGSFKNQSPILILCGTNEILEDDSINLHQQLLNQNIEAELILFENELHVWPFMEIDTEASKKALLRIADFVEKYSV</sequence>
<evidence type="ECO:0000313" key="5">
    <source>
        <dbReference type="Proteomes" id="UP000199627"/>
    </source>
</evidence>
<dbReference type="GO" id="GO:0016787">
    <property type="term" value="F:hydrolase activity"/>
    <property type="evidence" value="ECO:0007669"/>
    <property type="project" value="UniProtKB-KW"/>
</dbReference>
<keyword evidence="2" id="KW-0378">Hydrolase</keyword>
<dbReference type="OrthoDB" id="9815425at2"/>
<dbReference type="PANTHER" id="PTHR48081">
    <property type="entry name" value="AB HYDROLASE SUPERFAMILY PROTEIN C4A8.06C"/>
    <property type="match status" value="1"/>
</dbReference>
<evidence type="ECO:0000313" key="4">
    <source>
        <dbReference type="EMBL" id="SDQ04015.1"/>
    </source>
</evidence>
<protein>
    <submittedName>
        <fullName evidence="4">Acetyl esterase/lipase</fullName>
    </submittedName>
</protein>
<name>A0A1H0XM71_9FLAO</name>
<dbReference type="STRING" id="311333.SAMN05421664_0015"/>
<reference evidence="5" key="1">
    <citation type="submission" date="2016-10" db="EMBL/GenBank/DDBJ databases">
        <authorList>
            <person name="Varghese N."/>
            <person name="Submissions S."/>
        </authorList>
    </citation>
    <scope>NUCLEOTIDE SEQUENCE [LARGE SCALE GENOMIC DNA]</scope>
    <source>
        <strain evidence="5">DSM 17072</strain>
    </source>
</reference>
<dbReference type="InterPro" id="IPR050300">
    <property type="entry name" value="GDXG_lipolytic_enzyme"/>
</dbReference>
<keyword evidence="5" id="KW-1185">Reference proteome</keyword>
<dbReference type="InterPro" id="IPR013094">
    <property type="entry name" value="AB_hydrolase_3"/>
</dbReference>
<dbReference type="EMBL" id="FNKL01000001">
    <property type="protein sequence ID" value="SDQ04015.1"/>
    <property type="molecule type" value="Genomic_DNA"/>
</dbReference>
<evidence type="ECO:0000256" key="2">
    <source>
        <dbReference type="ARBA" id="ARBA00022801"/>
    </source>
</evidence>
<dbReference type="AlphaFoldDB" id="A0A1H0XM71"/>
<proteinExistence type="inferred from homology"/>
<evidence type="ECO:0000256" key="1">
    <source>
        <dbReference type="ARBA" id="ARBA00010515"/>
    </source>
</evidence>
<feature type="domain" description="Alpha/beta hydrolase fold-3" evidence="3">
    <location>
        <begin position="49"/>
        <end position="248"/>
    </location>
</feature>
<dbReference type="Proteomes" id="UP000199627">
    <property type="component" value="Unassembled WGS sequence"/>
</dbReference>
<dbReference type="PANTHER" id="PTHR48081:SF8">
    <property type="entry name" value="ALPHA_BETA HYDROLASE FOLD-3 DOMAIN-CONTAINING PROTEIN-RELATED"/>
    <property type="match status" value="1"/>
</dbReference>
<dbReference type="Gene3D" id="3.40.50.1820">
    <property type="entry name" value="alpha/beta hydrolase"/>
    <property type="match status" value="1"/>
</dbReference>
<dbReference type="InterPro" id="IPR002168">
    <property type="entry name" value="Lipase_GDXG_HIS_AS"/>
</dbReference>
<dbReference type="RefSeq" id="WP_089752465.1">
    <property type="nucleotide sequence ID" value="NZ_FNKL01000001.1"/>
</dbReference>
<evidence type="ECO:0000259" key="3">
    <source>
        <dbReference type="Pfam" id="PF07859"/>
    </source>
</evidence>
<dbReference type="Pfam" id="PF07859">
    <property type="entry name" value="Abhydrolase_3"/>
    <property type="match status" value="1"/>
</dbReference>
<gene>
    <name evidence="4" type="ORF">SAMN05421664_0015</name>
</gene>
<dbReference type="PROSITE" id="PS01173">
    <property type="entry name" value="LIPASE_GDXG_HIS"/>
    <property type="match status" value="1"/>
</dbReference>
<accession>A0A1H0XM71</accession>